<feature type="transmembrane region" description="Helical" evidence="5">
    <location>
        <begin position="43"/>
        <end position="64"/>
    </location>
</feature>
<name>A0A9E2W7A2_9BACT</name>
<dbReference type="Proteomes" id="UP000812270">
    <property type="component" value="Unassembled WGS sequence"/>
</dbReference>
<protein>
    <submittedName>
        <fullName evidence="6">DoxX family protein</fullName>
    </submittedName>
</protein>
<evidence type="ECO:0000256" key="5">
    <source>
        <dbReference type="SAM" id="Phobius"/>
    </source>
</evidence>
<feature type="transmembrane region" description="Helical" evidence="5">
    <location>
        <begin position="7"/>
        <end position="28"/>
    </location>
</feature>
<dbReference type="AlphaFoldDB" id="A0A9E2W7A2"/>
<comment type="caution">
    <text evidence="6">The sequence shown here is derived from an EMBL/GenBank/DDBJ whole genome shotgun (WGS) entry which is preliminary data.</text>
</comment>
<keyword evidence="3 5" id="KW-1133">Transmembrane helix</keyword>
<evidence type="ECO:0000256" key="4">
    <source>
        <dbReference type="ARBA" id="ARBA00023136"/>
    </source>
</evidence>
<comment type="subcellular location">
    <subcellularLocation>
        <location evidence="1">Membrane</location>
        <topology evidence="1">Multi-pass membrane protein</topology>
    </subcellularLocation>
</comment>
<dbReference type="InterPro" id="IPR032808">
    <property type="entry name" value="DoxX"/>
</dbReference>
<organism evidence="6 7">
    <name type="scientific">Pinibacter aurantiacus</name>
    <dbReference type="NCBI Taxonomy" id="2851599"/>
    <lineage>
        <taxon>Bacteria</taxon>
        <taxon>Pseudomonadati</taxon>
        <taxon>Bacteroidota</taxon>
        <taxon>Chitinophagia</taxon>
        <taxon>Chitinophagales</taxon>
        <taxon>Chitinophagaceae</taxon>
        <taxon>Pinibacter</taxon>
    </lineage>
</organism>
<evidence type="ECO:0000256" key="2">
    <source>
        <dbReference type="ARBA" id="ARBA00022692"/>
    </source>
</evidence>
<feature type="transmembrane region" description="Helical" evidence="5">
    <location>
        <begin position="73"/>
        <end position="90"/>
    </location>
</feature>
<keyword evidence="2 5" id="KW-0812">Transmembrane</keyword>
<dbReference type="InterPro" id="IPR016944">
    <property type="entry name" value="UCP030066"/>
</dbReference>
<dbReference type="EMBL" id="JAHSPG010000002">
    <property type="protein sequence ID" value="MBV4356266.1"/>
    <property type="molecule type" value="Genomic_DNA"/>
</dbReference>
<dbReference type="PIRSF" id="PIRSF030066">
    <property type="entry name" value="UCP030066"/>
    <property type="match status" value="1"/>
</dbReference>
<proteinExistence type="predicted"/>
<dbReference type="RefSeq" id="WP_217789826.1">
    <property type="nucleotide sequence ID" value="NZ_JAHSPG010000002.1"/>
</dbReference>
<evidence type="ECO:0000313" key="6">
    <source>
        <dbReference type="EMBL" id="MBV4356266.1"/>
    </source>
</evidence>
<reference evidence="6" key="1">
    <citation type="submission" date="2021-06" db="EMBL/GenBank/DDBJ databases">
        <authorList>
            <person name="Huq M.A."/>
        </authorList>
    </citation>
    <scope>NUCLEOTIDE SEQUENCE</scope>
    <source>
        <strain evidence="6">MAH-26</strain>
    </source>
</reference>
<gene>
    <name evidence="6" type="ORF">KTO63_03835</name>
</gene>
<sequence length="138" mass="15126">MKKTKIIYWIFTVLVLLLMGVGAVPSIIKSEDSVKLIHDHLNYPVYFVPFTGVAKLLGCIALLVPGYPRIKEWVYAGLTFDLIGAIYSFICVGDPASGWFPLVIGLACIAGSYIYYHKLRKLKAASNGTSYSGNTAFA</sequence>
<evidence type="ECO:0000256" key="3">
    <source>
        <dbReference type="ARBA" id="ARBA00022989"/>
    </source>
</evidence>
<dbReference type="Pfam" id="PF13564">
    <property type="entry name" value="DoxX_2"/>
    <property type="match status" value="1"/>
</dbReference>
<evidence type="ECO:0000256" key="1">
    <source>
        <dbReference type="ARBA" id="ARBA00004141"/>
    </source>
</evidence>
<dbReference type="GO" id="GO:0016020">
    <property type="term" value="C:membrane"/>
    <property type="evidence" value="ECO:0007669"/>
    <property type="project" value="UniProtKB-SubCell"/>
</dbReference>
<keyword evidence="7" id="KW-1185">Reference proteome</keyword>
<accession>A0A9E2W7A2</accession>
<feature type="transmembrane region" description="Helical" evidence="5">
    <location>
        <begin position="96"/>
        <end position="116"/>
    </location>
</feature>
<keyword evidence="4 5" id="KW-0472">Membrane</keyword>
<evidence type="ECO:0000313" key="7">
    <source>
        <dbReference type="Proteomes" id="UP000812270"/>
    </source>
</evidence>